<name>A0A4U8Q2R1_9FIRM</name>
<keyword evidence="7" id="KW-1185">Reference proteome</keyword>
<evidence type="ECO:0000256" key="3">
    <source>
        <dbReference type="ARBA" id="ARBA00022741"/>
    </source>
</evidence>
<dbReference type="GO" id="GO:0016887">
    <property type="term" value="F:ATP hydrolysis activity"/>
    <property type="evidence" value="ECO:0007669"/>
    <property type="project" value="InterPro"/>
</dbReference>
<dbReference type="STRING" id="180332.GCA_000797495_05732"/>
<organism evidence="6 7">
    <name type="scientific">Robinsoniella peoriensis</name>
    <dbReference type="NCBI Taxonomy" id="180332"/>
    <lineage>
        <taxon>Bacteria</taxon>
        <taxon>Bacillati</taxon>
        <taxon>Bacillota</taxon>
        <taxon>Clostridia</taxon>
        <taxon>Lachnospirales</taxon>
        <taxon>Lachnospiraceae</taxon>
        <taxon>Robinsoniella</taxon>
    </lineage>
</organism>
<keyword evidence="2" id="KW-0813">Transport</keyword>
<dbReference type="GO" id="GO:0005524">
    <property type="term" value="F:ATP binding"/>
    <property type="evidence" value="ECO:0007669"/>
    <property type="project" value="UniProtKB-KW"/>
</dbReference>
<keyword evidence="4 6" id="KW-0067">ATP-binding</keyword>
<evidence type="ECO:0000256" key="4">
    <source>
        <dbReference type="ARBA" id="ARBA00022840"/>
    </source>
</evidence>
<evidence type="ECO:0000259" key="5">
    <source>
        <dbReference type="PROSITE" id="PS50893"/>
    </source>
</evidence>
<protein>
    <submittedName>
        <fullName evidence="6">Putative ABC transporter ATP-binding protein YbhF</fullName>
    </submittedName>
</protein>
<dbReference type="Gene3D" id="3.40.50.300">
    <property type="entry name" value="P-loop containing nucleotide triphosphate hydrolases"/>
    <property type="match status" value="1"/>
</dbReference>
<dbReference type="SMART" id="SM00382">
    <property type="entry name" value="AAA"/>
    <property type="match status" value="1"/>
</dbReference>
<evidence type="ECO:0000256" key="2">
    <source>
        <dbReference type="ARBA" id="ARBA00022448"/>
    </source>
</evidence>
<sequence length="257" mass="28749">MVEIKNLSKIYHLNKKQQKEQKAKNTKKTAVSDLNLEAHEGEIFGLLGTNGAGKTTTLRCMATLLKPSSGSISVCGYDTIKDSAKVRENIGFLTNEIKLDPQFSPKYLMGFFGKLHGLSEETINQRRDELFKHFGIKEFENKKIEELSTGMKQKAAIAVSLIHDPKVIIFDEPTTGLDIITARAVTDYLQKLKKEGKLIIMSTHIMSEAEKLCDRIAIIIDGELTIEGTLEDILNQTGCDDLEDAFFKLYQTYGKAV</sequence>
<dbReference type="PANTHER" id="PTHR42711:SF5">
    <property type="entry name" value="ABC TRANSPORTER ATP-BINDING PROTEIN NATA"/>
    <property type="match status" value="1"/>
</dbReference>
<evidence type="ECO:0000256" key="1">
    <source>
        <dbReference type="ARBA" id="ARBA00005417"/>
    </source>
</evidence>
<gene>
    <name evidence="6" type="primary">ybhF_5</name>
    <name evidence="6" type="ORF">DSM106044_04180</name>
</gene>
<evidence type="ECO:0000313" key="6">
    <source>
        <dbReference type="EMBL" id="TLC99034.1"/>
    </source>
</evidence>
<dbReference type="AlphaFoldDB" id="A0A4U8Q2R1"/>
<dbReference type="PANTHER" id="PTHR42711">
    <property type="entry name" value="ABC TRANSPORTER ATP-BINDING PROTEIN"/>
    <property type="match status" value="1"/>
</dbReference>
<dbReference type="InterPro" id="IPR027417">
    <property type="entry name" value="P-loop_NTPase"/>
</dbReference>
<dbReference type="RefSeq" id="WP_027295035.1">
    <property type="nucleotide sequence ID" value="NZ_CAUSDN010000043.1"/>
</dbReference>
<evidence type="ECO:0000313" key="7">
    <source>
        <dbReference type="Proteomes" id="UP000306509"/>
    </source>
</evidence>
<dbReference type="SUPFAM" id="SSF52540">
    <property type="entry name" value="P-loop containing nucleoside triphosphate hydrolases"/>
    <property type="match status" value="1"/>
</dbReference>
<dbReference type="InterPro" id="IPR003439">
    <property type="entry name" value="ABC_transporter-like_ATP-bd"/>
</dbReference>
<dbReference type="Proteomes" id="UP000306509">
    <property type="component" value="Unassembled WGS sequence"/>
</dbReference>
<dbReference type="PROSITE" id="PS50893">
    <property type="entry name" value="ABC_TRANSPORTER_2"/>
    <property type="match status" value="1"/>
</dbReference>
<reference evidence="6 7" key="1">
    <citation type="journal article" date="2019" name="Anaerobe">
        <title>Detection of Robinsoniella peoriensis in multiple bone samples of a trauma patient.</title>
        <authorList>
            <person name="Schrottner P."/>
            <person name="Hartwich K."/>
            <person name="Bunk B."/>
            <person name="Schober I."/>
            <person name="Helbig S."/>
            <person name="Rudolph W.W."/>
            <person name="Gunzer F."/>
        </authorList>
    </citation>
    <scope>NUCLEOTIDE SEQUENCE [LARGE SCALE GENOMIC DNA]</scope>
    <source>
        <strain evidence="6 7">DSM 106044</strain>
    </source>
</reference>
<dbReference type="InterPro" id="IPR050763">
    <property type="entry name" value="ABC_transporter_ATP-binding"/>
</dbReference>
<keyword evidence="3" id="KW-0547">Nucleotide-binding</keyword>
<accession>A0A4U8Q2R1</accession>
<dbReference type="InterPro" id="IPR003593">
    <property type="entry name" value="AAA+_ATPase"/>
</dbReference>
<comment type="caution">
    <text evidence="6">The sequence shown here is derived from an EMBL/GenBank/DDBJ whole genome shotgun (WGS) entry which is preliminary data.</text>
</comment>
<comment type="similarity">
    <text evidence="1">Belongs to the ABC transporter superfamily.</text>
</comment>
<dbReference type="EMBL" id="QGQD01000078">
    <property type="protein sequence ID" value="TLC99034.1"/>
    <property type="molecule type" value="Genomic_DNA"/>
</dbReference>
<dbReference type="Pfam" id="PF00005">
    <property type="entry name" value="ABC_tran"/>
    <property type="match status" value="1"/>
</dbReference>
<proteinExistence type="inferred from homology"/>
<feature type="domain" description="ABC transporter" evidence="5">
    <location>
        <begin position="2"/>
        <end position="246"/>
    </location>
</feature>